<reference evidence="2" key="1">
    <citation type="journal article" date="2009" name="Rice">
        <title>De Novo Next Generation Sequencing of Plant Genomes.</title>
        <authorList>
            <person name="Rounsley S."/>
            <person name="Marri P.R."/>
            <person name="Yu Y."/>
            <person name="He R."/>
            <person name="Sisneros N."/>
            <person name="Goicoechea J.L."/>
            <person name="Lee S.J."/>
            <person name="Angelova A."/>
            <person name="Kudrna D."/>
            <person name="Luo M."/>
            <person name="Affourtit J."/>
            <person name="Desany B."/>
            <person name="Knight J."/>
            <person name="Niazi F."/>
            <person name="Egholm M."/>
            <person name="Wing R.A."/>
        </authorList>
    </citation>
    <scope>NUCLEOTIDE SEQUENCE [LARGE SCALE GENOMIC DNA]</scope>
    <source>
        <strain evidence="2">cv. IRGC 105608</strain>
    </source>
</reference>
<dbReference type="PaxDb" id="65489-OBART07G09410.1"/>
<evidence type="ECO:0000313" key="3">
    <source>
        <dbReference type="Proteomes" id="UP000026960"/>
    </source>
</evidence>
<evidence type="ECO:0000313" key="2">
    <source>
        <dbReference type="EnsemblPlants" id="OBART07G09410.1"/>
    </source>
</evidence>
<dbReference type="EnsemblPlants" id="OBART07G09410.1">
    <property type="protein sequence ID" value="OBART07G09410.1"/>
    <property type="gene ID" value="OBART07G09410"/>
</dbReference>
<feature type="signal peptide" evidence="1">
    <location>
        <begin position="1"/>
        <end position="21"/>
    </location>
</feature>
<protein>
    <submittedName>
        <fullName evidence="2">Uncharacterized protein</fullName>
    </submittedName>
</protein>
<organism evidence="2">
    <name type="scientific">Oryza barthii</name>
    <dbReference type="NCBI Taxonomy" id="65489"/>
    <lineage>
        <taxon>Eukaryota</taxon>
        <taxon>Viridiplantae</taxon>
        <taxon>Streptophyta</taxon>
        <taxon>Embryophyta</taxon>
        <taxon>Tracheophyta</taxon>
        <taxon>Spermatophyta</taxon>
        <taxon>Magnoliopsida</taxon>
        <taxon>Liliopsida</taxon>
        <taxon>Poales</taxon>
        <taxon>Poaceae</taxon>
        <taxon>BOP clade</taxon>
        <taxon>Oryzoideae</taxon>
        <taxon>Oryzeae</taxon>
        <taxon>Oryzinae</taxon>
        <taxon>Oryza</taxon>
    </lineage>
</organism>
<accession>A0A0D3GPC4</accession>
<dbReference type="Gramene" id="OBART07G09410.1">
    <property type="protein sequence ID" value="OBART07G09410.1"/>
    <property type="gene ID" value="OBART07G09410"/>
</dbReference>
<proteinExistence type="predicted"/>
<dbReference type="AlphaFoldDB" id="A0A0D3GPC4"/>
<feature type="chain" id="PRO_5002263092" evidence="1">
    <location>
        <begin position="22"/>
        <end position="133"/>
    </location>
</feature>
<dbReference type="HOGENOM" id="CLU_157526_0_0_1"/>
<keyword evidence="3" id="KW-1185">Reference proteome</keyword>
<dbReference type="Proteomes" id="UP000026960">
    <property type="component" value="Chromosome 7"/>
</dbReference>
<reference evidence="2" key="2">
    <citation type="submission" date="2015-03" db="UniProtKB">
        <authorList>
            <consortium name="EnsemblPlants"/>
        </authorList>
    </citation>
    <scope>IDENTIFICATION</scope>
</reference>
<sequence length="133" mass="14926">MAAVRWLVQAVVAPVAVLGRAGVLGRGGSGAGEDMSARMIGTSLWLRMCHGQFCQLCRHFGTLLLPFGFIYIEKALMGPYIKYRLKKSIEDTQLQMIWINWIHGNANMLIRKNASAMQHISYVLLEFREIGTN</sequence>
<evidence type="ECO:0000256" key="1">
    <source>
        <dbReference type="SAM" id="SignalP"/>
    </source>
</evidence>
<keyword evidence="1" id="KW-0732">Signal</keyword>
<name>A0A0D3GPC4_9ORYZ</name>